<keyword evidence="2" id="KW-0812">Transmembrane</keyword>
<comment type="caution">
    <text evidence="3">The sequence shown here is derived from an EMBL/GenBank/DDBJ whole genome shotgun (WGS) entry which is preliminary data.</text>
</comment>
<keyword evidence="4" id="KW-1185">Reference proteome</keyword>
<evidence type="ECO:0000313" key="4">
    <source>
        <dbReference type="Proteomes" id="UP000827092"/>
    </source>
</evidence>
<gene>
    <name evidence="3" type="ORF">JTE90_011260</name>
</gene>
<keyword evidence="2" id="KW-0472">Membrane</keyword>
<evidence type="ECO:0000313" key="3">
    <source>
        <dbReference type="EMBL" id="KAG8201594.1"/>
    </source>
</evidence>
<sequence>MAASKTYSSLHTQLQMGQGHSDHTRRSYDFLRVSSGRASPSHLITGHQCLMYADTPPISRLIEKTPLKRKWSQEIKRPTFTITYTGNMRVLYAILLISLFAGVLVNEAYGEECESPWKLIPSQA</sequence>
<proteinExistence type="predicted"/>
<evidence type="ECO:0000256" key="2">
    <source>
        <dbReference type="SAM" id="Phobius"/>
    </source>
</evidence>
<protein>
    <submittedName>
        <fullName evidence="3">Uncharacterized protein</fullName>
    </submittedName>
</protein>
<reference evidence="3 4" key="1">
    <citation type="journal article" date="2022" name="Nat. Ecol. Evol.">
        <title>A masculinizing supergene underlies an exaggerated male reproductive morph in a spider.</title>
        <authorList>
            <person name="Hendrickx F."/>
            <person name="De Corte Z."/>
            <person name="Sonet G."/>
            <person name="Van Belleghem S.M."/>
            <person name="Kostlbacher S."/>
            <person name="Vangestel C."/>
        </authorList>
    </citation>
    <scope>NUCLEOTIDE SEQUENCE [LARGE SCALE GENOMIC DNA]</scope>
    <source>
        <strain evidence="3">W744_W776</strain>
    </source>
</reference>
<evidence type="ECO:0000256" key="1">
    <source>
        <dbReference type="SAM" id="MobiDB-lite"/>
    </source>
</evidence>
<organism evidence="3 4">
    <name type="scientific">Oedothorax gibbosus</name>
    <dbReference type="NCBI Taxonomy" id="931172"/>
    <lineage>
        <taxon>Eukaryota</taxon>
        <taxon>Metazoa</taxon>
        <taxon>Ecdysozoa</taxon>
        <taxon>Arthropoda</taxon>
        <taxon>Chelicerata</taxon>
        <taxon>Arachnida</taxon>
        <taxon>Araneae</taxon>
        <taxon>Araneomorphae</taxon>
        <taxon>Entelegynae</taxon>
        <taxon>Araneoidea</taxon>
        <taxon>Linyphiidae</taxon>
        <taxon>Erigoninae</taxon>
        <taxon>Oedothorax</taxon>
    </lineage>
</organism>
<accession>A0AAV6W2F5</accession>
<feature type="region of interest" description="Disordered" evidence="1">
    <location>
        <begin position="1"/>
        <end position="23"/>
    </location>
</feature>
<name>A0AAV6W2F5_9ARAC</name>
<dbReference type="EMBL" id="JAFNEN010000004">
    <property type="protein sequence ID" value="KAG8201594.1"/>
    <property type="molecule type" value="Genomic_DNA"/>
</dbReference>
<dbReference type="Proteomes" id="UP000827092">
    <property type="component" value="Unassembled WGS sequence"/>
</dbReference>
<keyword evidence="2" id="KW-1133">Transmembrane helix</keyword>
<dbReference type="AlphaFoldDB" id="A0AAV6W2F5"/>
<feature type="compositionally biased region" description="Polar residues" evidence="1">
    <location>
        <begin position="1"/>
        <end position="18"/>
    </location>
</feature>
<feature type="transmembrane region" description="Helical" evidence="2">
    <location>
        <begin position="90"/>
        <end position="109"/>
    </location>
</feature>